<reference evidence="3" key="1">
    <citation type="submission" date="2018-05" db="EMBL/GenBank/DDBJ databases">
        <authorList>
            <person name="Lanie J.A."/>
            <person name="Ng W.-L."/>
            <person name="Kazmierczak K.M."/>
            <person name="Andrzejewski T.M."/>
            <person name="Davidsen T.M."/>
            <person name="Wayne K.J."/>
            <person name="Tettelin H."/>
            <person name="Glass J.I."/>
            <person name="Rusch D."/>
            <person name="Podicherti R."/>
            <person name="Tsui H.-C.T."/>
            <person name="Winkler M.E."/>
        </authorList>
    </citation>
    <scope>NUCLEOTIDE SEQUENCE</scope>
</reference>
<protein>
    <recommendedName>
        <fullName evidence="2">Glucose/Sorbosone dehydrogenase domain-containing protein</fullName>
    </recommendedName>
</protein>
<feature type="region of interest" description="Disordered" evidence="1">
    <location>
        <begin position="199"/>
        <end position="218"/>
    </location>
</feature>
<gene>
    <name evidence="3" type="ORF">METZ01_LOCUS162022</name>
</gene>
<dbReference type="InterPro" id="IPR011041">
    <property type="entry name" value="Quinoprot_gluc/sorb_DH_b-prop"/>
</dbReference>
<dbReference type="Gene3D" id="2.120.10.30">
    <property type="entry name" value="TolB, C-terminal domain"/>
    <property type="match status" value="1"/>
</dbReference>
<evidence type="ECO:0000259" key="2">
    <source>
        <dbReference type="Pfam" id="PF07995"/>
    </source>
</evidence>
<name>A0A382B5X3_9ZZZZ</name>
<sequence length="252" mass="27218">MKAVRPCSATVISLTLVLVVALSSAQQEPPRSGDAPDILSDSPLVLGTSAQRFRVVPLKGFLHPTALAFLPNGDMLVTERGGQLRIVHDFTLDPRPISGIPPVFENRFQGLWDVALHPRFEDNQLVYFTYAKRNPDEPADLDDPSGVAVLAQGRFDGDHALTNVRDLFVSNTWISGATTARIVFSGDGTIFMSIGTPSRDKERGGVNRVGTAESAQDPASYAGKVLRLNDDGSVPSDNPFLGKLGYQPEIYA</sequence>
<dbReference type="PANTHER" id="PTHR19328">
    <property type="entry name" value="HEDGEHOG-INTERACTING PROTEIN"/>
    <property type="match status" value="1"/>
</dbReference>
<dbReference type="Pfam" id="PF07995">
    <property type="entry name" value="GSDH"/>
    <property type="match status" value="1"/>
</dbReference>
<organism evidence="3">
    <name type="scientific">marine metagenome</name>
    <dbReference type="NCBI Taxonomy" id="408172"/>
    <lineage>
        <taxon>unclassified sequences</taxon>
        <taxon>metagenomes</taxon>
        <taxon>ecological metagenomes</taxon>
    </lineage>
</organism>
<dbReference type="SUPFAM" id="SSF50952">
    <property type="entry name" value="Soluble quinoprotein glucose dehydrogenase"/>
    <property type="match status" value="1"/>
</dbReference>
<proteinExistence type="predicted"/>
<dbReference type="AlphaFoldDB" id="A0A382B5X3"/>
<feature type="domain" description="Glucose/Sorbosone dehydrogenase" evidence="2">
    <location>
        <begin position="63"/>
        <end position="252"/>
    </location>
</feature>
<accession>A0A382B5X3</accession>
<dbReference type="EMBL" id="UINC01028343">
    <property type="protein sequence ID" value="SVB09168.1"/>
    <property type="molecule type" value="Genomic_DNA"/>
</dbReference>
<dbReference type="InterPro" id="IPR011042">
    <property type="entry name" value="6-blade_b-propeller_TolB-like"/>
</dbReference>
<dbReference type="InterPro" id="IPR012938">
    <property type="entry name" value="Glc/Sorbosone_DH"/>
</dbReference>
<evidence type="ECO:0000313" key="3">
    <source>
        <dbReference type="EMBL" id="SVB09168.1"/>
    </source>
</evidence>
<dbReference type="PANTHER" id="PTHR19328:SF75">
    <property type="entry name" value="ALDOSE SUGAR DEHYDROGENASE YLII"/>
    <property type="match status" value="1"/>
</dbReference>
<feature type="non-terminal residue" evidence="3">
    <location>
        <position position="252"/>
    </location>
</feature>
<evidence type="ECO:0000256" key="1">
    <source>
        <dbReference type="SAM" id="MobiDB-lite"/>
    </source>
</evidence>